<evidence type="ECO:0000256" key="1">
    <source>
        <dbReference type="SAM" id="MobiDB-lite"/>
    </source>
</evidence>
<protein>
    <submittedName>
        <fullName evidence="2">Uncharacterized protein</fullName>
    </submittedName>
</protein>
<feature type="non-terminal residue" evidence="2">
    <location>
        <position position="201"/>
    </location>
</feature>
<proteinExistence type="predicted"/>
<feature type="region of interest" description="Disordered" evidence="1">
    <location>
        <begin position="178"/>
        <end position="201"/>
    </location>
</feature>
<dbReference type="AlphaFoldDB" id="A0A382PJA1"/>
<dbReference type="EMBL" id="UINC01107394">
    <property type="protein sequence ID" value="SVC72735.1"/>
    <property type="molecule type" value="Genomic_DNA"/>
</dbReference>
<sequence length="201" mass="22790">MLKCLRNQMLVWMLFSIMLPCMAAAKEIGKPPAVAAPSWFGKVPTIQQQLEFHTFTQALEESHDLRKQAAFEKAHLRFLRNPEQPKCSFIDCGVRVHQEFEGTILYLLTVDSQGSENRHSLVFSVGPESWHETHRFCSNCNEELQTGMLELAESFQAYAQSVKPFPEAEIKNNLLQSQTTDPSEKQILNSRMTSSGIEKSG</sequence>
<organism evidence="2">
    <name type="scientific">marine metagenome</name>
    <dbReference type="NCBI Taxonomy" id="408172"/>
    <lineage>
        <taxon>unclassified sequences</taxon>
        <taxon>metagenomes</taxon>
        <taxon>ecological metagenomes</taxon>
    </lineage>
</organism>
<evidence type="ECO:0000313" key="2">
    <source>
        <dbReference type="EMBL" id="SVC72735.1"/>
    </source>
</evidence>
<gene>
    <name evidence="2" type="ORF">METZ01_LOCUS325589</name>
</gene>
<accession>A0A382PJA1</accession>
<reference evidence="2" key="1">
    <citation type="submission" date="2018-05" db="EMBL/GenBank/DDBJ databases">
        <authorList>
            <person name="Lanie J.A."/>
            <person name="Ng W.-L."/>
            <person name="Kazmierczak K.M."/>
            <person name="Andrzejewski T.M."/>
            <person name="Davidsen T.M."/>
            <person name="Wayne K.J."/>
            <person name="Tettelin H."/>
            <person name="Glass J.I."/>
            <person name="Rusch D."/>
            <person name="Podicherti R."/>
            <person name="Tsui H.-C.T."/>
            <person name="Winkler M.E."/>
        </authorList>
    </citation>
    <scope>NUCLEOTIDE SEQUENCE</scope>
</reference>
<name>A0A382PJA1_9ZZZZ</name>